<accession>A0A1H3XZ45</accession>
<dbReference type="OrthoDB" id="9255968at2"/>
<dbReference type="AlphaFoldDB" id="A0A1H3XZ45"/>
<name>A0A1H3XZ45_9BACT</name>
<proteinExistence type="predicted"/>
<gene>
    <name evidence="1" type="ORF">SAMN05660909_00558</name>
</gene>
<dbReference type="RefSeq" id="WP_089758467.1">
    <property type="nucleotide sequence ID" value="NZ_BKAT01000010.1"/>
</dbReference>
<dbReference type="Proteomes" id="UP000199656">
    <property type="component" value="Unassembled WGS sequence"/>
</dbReference>
<reference evidence="2" key="1">
    <citation type="submission" date="2016-10" db="EMBL/GenBank/DDBJ databases">
        <authorList>
            <person name="Varghese N."/>
            <person name="Submissions S."/>
        </authorList>
    </citation>
    <scope>NUCLEOTIDE SEQUENCE [LARGE SCALE GENOMIC DNA]</scope>
    <source>
        <strain evidence="2">DSM 23920</strain>
    </source>
</reference>
<sequence length="364" mass="42684">MIYILVNNNYHLIDLKSYLQDVDIDDLCLIRIPHTLSDDLLGLTFKKIYTFPYFYTGIKSLLNVPGVRRQLRSVRESLTPRPDDVLVVFTDFEVLNQYIIAHFRKYRCRIAMLEDGMATVCVGNMEKQRLTLSNRLVKFIFRRIYGFSYLDMFGKGHNIFPIIKDTFIDGIGLSIKAPVNRNIPAFQLSTSASVVNNLKDDVLLFINQDIYNFGIVTMDEYIAELDRIFEAATRNFREVYFKFHPREKPADIKRIEDVMSKYQVTLLATKQPIELVIDEIRPQYVASFYSSALKSLFLRGVQPFFLYHLLQVFRDRSIVDTLNKYLQYINYLFIKKYDDIKPGYRCSILTDASALTFKEFIDRL</sequence>
<keyword evidence="2" id="KW-1185">Reference proteome</keyword>
<dbReference type="EMBL" id="FNRL01000002">
    <property type="protein sequence ID" value="SEA04121.1"/>
    <property type="molecule type" value="Genomic_DNA"/>
</dbReference>
<dbReference type="Pfam" id="PF07388">
    <property type="entry name" value="A-2_8-polyST"/>
    <property type="match status" value="1"/>
</dbReference>
<protein>
    <submittedName>
        <fullName evidence="1">Uncharacterized protein</fullName>
    </submittedName>
</protein>
<evidence type="ECO:0000313" key="2">
    <source>
        <dbReference type="Proteomes" id="UP000199656"/>
    </source>
</evidence>
<dbReference type="STRING" id="408074.SAMN05660909_00558"/>
<organism evidence="1 2">
    <name type="scientific">Chitinophaga terrae</name>
    <name type="common">ex Kim and Jung 2007</name>
    <dbReference type="NCBI Taxonomy" id="408074"/>
    <lineage>
        <taxon>Bacteria</taxon>
        <taxon>Pseudomonadati</taxon>
        <taxon>Bacteroidota</taxon>
        <taxon>Chitinophagia</taxon>
        <taxon>Chitinophagales</taxon>
        <taxon>Chitinophagaceae</taxon>
        <taxon>Chitinophaga</taxon>
    </lineage>
</organism>
<evidence type="ECO:0000313" key="1">
    <source>
        <dbReference type="EMBL" id="SEA04121.1"/>
    </source>
</evidence>
<dbReference type="InterPro" id="IPR010866">
    <property type="entry name" value="A-2_8-polyST"/>
</dbReference>